<keyword evidence="2" id="KW-0479">Metal-binding</keyword>
<protein>
    <recommendedName>
        <fullName evidence="5">Succinylglutamate desuccinylase/Aspartoacylase catalytic domain-containing protein</fullName>
    </recommendedName>
</protein>
<dbReference type="SUPFAM" id="SSF53187">
    <property type="entry name" value="Zn-dependent exopeptidases"/>
    <property type="match status" value="1"/>
</dbReference>
<dbReference type="Pfam" id="PF24827">
    <property type="entry name" value="AstE_AspA_cat"/>
    <property type="match status" value="1"/>
</dbReference>
<keyword evidence="3" id="KW-0378">Hydrolase</keyword>
<evidence type="ECO:0000313" key="6">
    <source>
        <dbReference type="EMBL" id="OQO06551.1"/>
    </source>
</evidence>
<keyword evidence="4" id="KW-0862">Zinc</keyword>
<dbReference type="InParanoid" id="A0A1V8T5L6"/>
<proteinExistence type="predicted"/>
<dbReference type="PANTHER" id="PTHR37326:SF1">
    <property type="entry name" value="BLL3975 PROTEIN"/>
    <property type="match status" value="1"/>
</dbReference>
<reference evidence="7" key="1">
    <citation type="submission" date="2017-03" db="EMBL/GenBank/DDBJ databases">
        <title>Genomes of endolithic fungi from Antarctica.</title>
        <authorList>
            <person name="Coleine C."/>
            <person name="Masonjones S."/>
            <person name="Stajich J.E."/>
        </authorList>
    </citation>
    <scope>NUCLEOTIDE SEQUENCE [LARGE SCALE GENOMIC DNA]</scope>
    <source>
        <strain evidence="7">CCFEE 5527</strain>
    </source>
</reference>
<accession>A0A1V8T5L6</accession>
<evidence type="ECO:0000259" key="5">
    <source>
        <dbReference type="Pfam" id="PF24827"/>
    </source>
</evidence>
<evidence type="ECO:0000313" key="7">
    <source>
        <dbReference type="Proteomes" id="UP000192596"/>
    </source>
</evidence>
<comment type="caution">
    <text evidence="6">The sequence shown here is derived from an EMBL/GenBank/DDBJ whole genome shotgun (WGS) entry which is preliminary data.</text>
</comment>
<organism evidence="6 7">
    <name type="scientific">Cryoendolithus antarcticus</name>
    <dbReference type="NCBI Taxonomy" id="1507870"/>
    <lineage>
        <taxon>Eukaryota</taxon>
        <taxon>Fungi</taxon>
        <taxon>Dikarya</taxon>
        <taxon>Ascomycota</taxon>
        <taxon>Pezizomycotina</taxon>
        <taxon>Dothideomycetes</taxon>
        <taxon>Dothideomycetidae</taxon>
        <taxon>Cladosporiales</taxon>
        <taxon>Cladosporiaceae</taxon>
        <taxon>Cryoendolithus</taxon>
    </lineage>
</organism>
<gene>
    <name evidence="6" type="ORF">B0A48_08334</name>
</gene>
<evidence type="ECO:0000256" key="2">
    <source>
        <dbReference type="ARBA" id="ARBA00022723"/>
    </source>
</evidence>
<sequence length="330" mass="34796">MKLQHAAALAAVGIAAQAQGGTNGFVPVFVARGTNESVQSGRKLSLSASIHGAQWHPRGRTRLQGIERDRSEGGLNGTIVGIPTLNPNGNIFNKRNFCSSSSNGFWTNLNRVMPGETVADGGAIADAYAYSIWNQVWGNLSNVDIAVDFHTLSTGSNGPLRAYADYCLPGVGRLAELAQPDVIKIDPGEPGSVEATFVDNGVPAITLEIGPAKIWNQTLISRAEAFVYRLLDDLSMTESAKPVEVNLSNTYKATNLSSVSVTYSGFAQFDVVPLQDVGEGEVVGTVFNAWGGVLETLTAPVSGRVLSVRVDPAVEMGAGVIDVLYNATST</sequence>
<dbReference type="STRING" id="1507870.A0A1V8T5L6"/>
<keyword evidence="7" id="KW-1185">Reference proteome</keyword>
<feature type="domain" description="Succinylglutamate desuccinylase/Aspartoacylase catalytic" evidence="5">
    <location>
        <begin position="41"/>
        <end position="232"/>
    </location>
</feature>
<dbReference type="GO" id="GO:0046872">
    <property type="term" value="F:metal ion binding"/>
    <property type="evidence" value="ECO:0007669"/>
    <property type="project" value="UniProtKB-KW"/>
</dbReference>
<evidence type="ECO:0000256" key="4">
    <source>
        <dbReference type="ARBA" id="ARBA00022833"/>
    </source>
</evidence>
<evidence type="ECO:0000256" key="1">
    <source>
        <dbReference type="ARBA" id="ARBA00001947"/>
    </source>
</evidence>
<dbReference type="InterPro" id="IPR055438">
    <property type="entry name" value="AstE_AspA_cat"/>
</dbReference>
<name>A0A1V8T5L6_9PEZI</name>
<dbReference type="PANTHER" id="PTHR37326">
    <property type="entry name" value="BLL3975 PROTEIN"/>
    <property type="match status" value="1"/>
</dbReference>
<dbReference type="OrthoDB" id="5588846at2759"/>
<dbReference type="EMBL" id="NAJO01000016">
    <property type="protein sequence ID" value="OQO06551.1"/>
    <property type="molecule type" value="Genomic_DNA"/>
</dbReference>
<dbReference type="AlphaFoldDB" id="A0A1V8T5L6"/>
<dbReference type="GO" id="GO:0016788">
    <property type="term" value="F:hydrolase activity, acting on ester bonds"/>
    <property type="evidence" value="ECO:0007669"/>
    <property type="project" value="InterPro"/>
</dbReference>
<dbReference type="InterPro" id="IPR053138">
    <property type="entry name" value="N-alpha-Ac-DABA_deacetylase"/>
</dbReference>
<evidence type="ECO:0000256" key="3">
    <source>
        <dbReference type="ARBA" id="ARBA00022801"/>
    </source>
</evidence>
<comment type="cofactor">
    <cofactor evidence="1">
        <name>Zn(2+)</name>
        <dbReference type="ChEBI" id="CHEBI:29105"/>
    </cofactor>
</comment>
<dbReference type="Gene3D" id="3.40.630.10">
    <property type="entry name" value="Zn peptidases"/>
    <property type="match status" value="1"/>
</dbReference>
<dbReference type="Proteomes" id="UP000192596">
    <property type="component" value="Unassembled WGS sequence"/>
</dbReference>